<dbReference type="Pfam" id="PF22484">
    <property type="entry name" value="DUF6986"/>
    <property type="match status" value="1"/>
</dbReference>
<evidence type="ECO:0000256" key="2">
    <source>
        <dbReference type="ARBA" id="ARBA00022723"/>
    </source>
</evidence>
<dbReference type="Proteomes" id="UP000663792">
    <property type="component" value="Unassembled WGS sequence"/>
</dbReference>
<dbReference type="RefSeq" id="WP_205260874.1">
    <property type="nucleotide sequence ID" value="NZ_JAERWK010000015.1"/>
</dbReference>
<protein>
    <submittedName>
        <fullName evidence="4">Aldolase</fullName>
    </submittedName>
</protein>
<gene>
    <name evidence="4" type="ORF">JL106_11540</name>
</gene>
<organism evidence="4 5">
    <name type="scientific">Nakamurella leprariae</name>
    <dbReference type="NCBI Taxonomy" id="2803911"/>
    <lineage>
        <taxon>Bacteria</taxon>
        <taxon>Bacillati</taxon>
        <taxon>Actinomycetota</taxon>
        <taxon>Actinomycetes</taxon>
        <taxon>Nakamurellales</taxon>
        <taxon>Nakamurellaceae</taxon>
        <taxon>Nakamurella</taxon>
    </lineage>
</organism>
<dbReference type="AlphaFoldDB" id="A0A938YDP1"/>
<dbReference type="PANTHER" id="PTHR32308:SF10">
    <property type="entry name" value="CITRATE LYASE SUBUNIT BETA"/>
    <property type="match status" value="1"/>
</dbReference>
<dbReference type="InterPro" id="IPR015813">
    <property type="entry name" value="Pyrv/PenolPyrv_kinase-like_dom"/>
</dbReference>
<comment type="cofactor">
    <cofactor evidence="1">
        <name>Mg(2+)</name>
        <dbReference type="ChEBI" id="CHEBI:18420"/>
    </cofactor>
</comment>
<reference evidence="4" key="1">
    <citation type="submission" date="2021-01" db="EMBL/GenBank/DDBJ databases">
        <title>YIM 132084 draft genome.</title>
        <authorList>
            <person name="An D."/>
        </authorList>
    </citation>
    <scope>NUCLEOTIDE SEQUENCE</scope>
    <source>
        <strain evidence="4">YIM 132084</strain>
    </source>
</reference>
<dbReference type="InterPro" id="IPR054255">
    <property type="entry name" value="DUF6986"/>
</dbReference>
<name>A0A938YDP1_9ACTN</name>
<keyword evidence="2" id="KW-0479">Metal-binding</keyword>
<dbReference type="EMBL" id="JAERWK010000015">
    <property type="protein sequence ID" value="MBM9467914.1"/>
    <property type="molecule type" value="Genomic_DNA"/>
</dbReference>
<dbReference type="SUPFAM" id="SSF51621">
    <property type="entry name" value="Phosphoenolpyruvate/pyruvate domain"/>
    <property type="match status" value="1"/>
</dbReference>
<sequence>MAFDDADLGALLAHLDLRLAAADAELAARFPGHRGERQPVSTVYVPADRYDADTVTSWGGAARDLLQPYVSDPAVFAAATGLPEPLLAAVLPRVLAKLTTEPIEDLRIDFEDGYGHHPDEVEDAAVQAAAAALRTSLDAGAAAPFVGIRCKSFEAPTRARGVRTLVGFVTALTATGPLPAGLRITLPKVTSVDQVEAMVQVCRHLETRLALADGTITFEIQVETPQSVIGPDGGVLVARMIHAGDGRVTGLHYGTYDYSASCGIAGQYQSLEHPAADFAKSIMQVAAAGTGVLVSDGSSNVLPVGDRDAVHRAWRLHARLVRRSLERGLYQGWDLHAGQLVTRYAANHVFFAEGLPEATTRVRAWLDRQDSGFLDEPATAIALAGFLARAVDCGATDLAHVQTTTGLDRAGLLRLARRAPEATPEERSSPA</sequence>
<dbReference type="InterPro" id="IPR040442">
    <property type="entry name" value="Pyrv_kinase-like_dom_sf"/>
</dbReference>
<keyword evidence="3" id="KW-0460">Magnesium</keyword>
<dbReference type="GO" id="GO:0006107">
    <property type="term" value="P:oxaloacetate metabolic process"/>
    <property type="evidence" value="ECO:0007669"/>
    <property type="project" value="TreeGrafter"/>
</dbReference>
<dbReference type="Gene3D" id="3.20.20.60">
    <property type="entry name" value="Phosphoenolpyruvate-binding domains"/>
    <property type="match status" value="1"/>
</dbReference>
<proteinExistence type="predicted"/>
<evidence type="ECO:0000256" key="3">
    <source>
        <dbReference type="ARBA" id="ARBA00022842"/>
    </source>
</evidence>
<keyword evidence="5" id="KW-1185">Reference proteome</keyword>
<evidence type="ECO:0000256" key="1">
    <source>
        <dbReference type="ARBA" id="ARBA00001946"/>
    </source>
</evidence>
<dbReference type="PANTHER" id="PTHR32308">
    <property type="entry name" value="LYASE BETA SUBUNIT, PUTATIVE (AFU_ORTHOLOGUE AFUA_4G13030)-RELATED"/>
    <property type="match status" value="1"/>
</dbReference>
<dbReference type="GO" id="GO:0000287">
    <property type="term" value="F:magnesium ion binding"/>
    <property type="evidence" value="ECO:0007669"/>
    <property type="project" value="TreeGrafter"/>
</dbReference>
<evidence type="ECO:0000313" key="4">
    <source>
        <dbReference type="EMBL" id="MBM9467914.1"/>
    </source>
</evidence>
<dbReference type="GO" id="GO:0003824">
    <property type="term" value="F:catalytic activity"/>
    <property type="evidence" value="ECO:0007669"/>
    <property type="project" value="InterPro"/>
</dbReference>
<comment type="caution">
    <text evidence="4">The sequence shown here is derived from an EMBL/GenBank/DDBJ whole genome shotgun (WGS) entry which is preliminary data.</text>
</comment>
<accession>A0A938YDP1</accession>
<evidence type="ECO:0000313" key="5">
    <source>
        <dbReference type="Proteomes" id="UP000663792"/>
    </source>
</evidence>